<dbReference type="GO" id="GO:0003676">
    <property type="term" value="F:nucleic acid binding"/>
    <property type="evidence" value="ECO:0007669"/>
    <property type="project" value="InterPro"/>
</dbReference>
<dbReference type="EMBL" id="BGPR01031197">
    <property type="protein sequence ID" value="GBO04105.1"/>
    <property type="molecule type" value="Genomic_DNA"/>
</dbReference>
<dbReference type="InterPro" id="IPR052709">
    <property type="entry name" value="Transposase-MT_Hybrid"/>
</dbReference>
<accession>A0A4Y2TY32</accession>
<gene>
    <name evidence="2" type="ORF">AVEN_149623_1</name>
    <name evidence="1" type="ORF">AVEN_240502_1</name>
</gene>
<dbReference type="OrthoDB" id="6432034at2759"/>
<comment type="caution">
    <text evidence="2">The sequence shown here is derived from an EMBL/GenBank/DDBJ whole genome shotgun (WGS) entry which is preliminary data.</text>
</comment>
<dbReference type="InterPro" id="IPR036397">
    <property type="entry name" value="RNaseH_sf"/>
</dbReference>
<protein>
    <recommendedName>
        <fullName evidence="4">Histone-lysine N-methyltransferase SETMAR</fullName>
    </recommendedName>
</protein>
<dbReference type="Proteomes" id="UP000499080">
    <property type="component" value="Unassembled WGS sequence"/>
</dbReference>
<organism evidence="2 3">
    <name type="scientific">Araneus ventricosus</name>
    <name type="common">Orbweaver spider</name>
    <name type="synonym">Epeira ventricosa</name>
    <dbReference type="NCBI Taxonomy" id="182803"/>
    <lineage>
        <taxon>Eukaryota</taxon>
        <taxon>Metazoa</taxon>
        <taxon>Ecdysozoa</taxon>
        <taxon>Arthropoda</taxon>
        <taxon>Chelicerata</taxon>
        <taxon>Arachnida</taxon>
        <taxon>Araneae</taxon>
        <taxon>Araneomorphae</taxon>
        <taxon>Entelegynae</taxon>
        <taxon>Araneoidea</taxon>
        <taxon>Araneidae</taxon>
        <taxon>Araneus</taxon>
    </lineage>
</organism>
<evidence type="ECO:0000313" key="1">
    <source>
        <dbReference type="EMBL" id="GBO04105.1"/>
    </source>
</evidence>
<dbReference type="EMBL" id="BGPR01031268">
    <property type="protein sequence ID" value="GBO04236.1"/>
    <property type="molecule type" value="Genomic_DNA"/>
</dbReference>
<reference evidence="2 3" key="1">
    <citation type="journal article" date="2019" name="Sci. Rep.">
        <title>Orb-weaving spider Araneus ventricosus genome elucidates the spidroin gene catalogue.</title>
        <authorList>
            <person name="Kono N."/>
            <person name="Nakamura H."/>
            <person name="Ohtoshi R."/>
            <person name="Moran D.A.P."/>
            <person name="Shinohara A."/>
            <person name="Yoshida Y."/>
            <person name="Fujiwara M."/>
            <person name="Mori M."/>
            <person name="Tomita M."/>
            <person name="Arakawa K."/>
        </authorList>
    </citation>
    <scope>NUCLEOTIDE SEQUENCE [LARGE SCALE GENOMIC DNA]</scope>
</reference>
<dbReference type="AlphaFoldDB" id="A0A4Y2TY32"/>
<evidence type="ECO:0000313" key="3">
    <source>
        <dbReference type="Proteomes" id="UP000499080"/>
    </source>
</evidence>
<dbReference type="PANTHER" id="PTHR46060:SF1">
    <property type="entry name" value="MARINER MOS1 TRANSPOSASE-LIKE PROTEIN"/>
    <property type="match status" value="1"/>
</dbReference>
<dbReference type="Gene3D" id="3.30.420.10">
    <property type="entry name" value="Ribonuclease H-like superfamily/Ribonuclease H"/>
    <property type="match status" value="1"/>
</dbReference>
<name>A0A4Y2TY32_ARAVE</name>
<keyword evidence="3" id="KW-1185">Reference proteome</keyword>
<dbReference type="PANTHER" id="PTHR46060">
    <property type="entry name" value="MARINER MOS1 TRANSPOSASE-LIKE PROTEIN"/>
    <property type="match status" value="1"/>
</dbReference>
<evidence type="ECO:0008006" key="4">
    <source>
        <dbReference type="Google" id="ProtNLM"/>
    </source>
</evidence>
<evidence type="ECO:0000313" key="2">
    <source>
        <dbReference type="EMBL" id="GBO04236.1"/>
    </source>
</evidence>
<sequence>MTVAAIARVLSPSSPSPGHGPTPPEGGTYYHWWRDLQPYHYYAARESEFLLTYPAATHPYTRGTPPRGTPQFQLHKIPWVAVSSTVGLRVERRHHLQSVCLEDVVLVDQTDEKSGWSVLQHPPYSPGLAPSDFHLFSPLKQHLEGKHFTDDDDIQHEILLWMRQQPKEFYAAGIGVLIKRWDKCINIGGDYVEK</sequence>
<proteinExistence type="predicted"/>